<sequence>MPEAGGSVRLAELLMASTHSKGSGSEVGRRRAKRSVFLHSGVRICPQETLEQVIVSHQAYYQLRVCQEAVWEAFRIFFDRIPGTSEYQRWVHTCQHESLCISDLAKNFSRSEEHRSMVQSVRVEPLLTQVKHVSNLESGETFKQNHDTKKRLEEVGSAADSELPNVLPESPLEQMVEFSIDLVDPGYRELLDDPDSPQYIDLAHHLQDQVGLLPDSSFVVCDYLHLSSCSDGFQLSFVEKQDNPGENMERLSEPDMEVAAPESEGESIAETQEEPKAIEPEVSGIKEEELEISEPNDSAVEVLTDGGVEKGEGDLQSKEVIAEGAEVEESEIGGDEDVKVSEPEEVRVLEETVPEVPEEIVPEVLEETVPEVSEETVPEVPEEIVPEVLEETVPEVSEETVPEVPEETVPEVPEEIVPEVPEEIVPEVSEETVPEVLEETVPEVPEETVPEVPEEIVPEVSEETVPEVLEETVPEVPEETVPEVPEEIVPEVSEETVPEVLEETVPEVPEETVPEVPEEIVPEVPEEIVPEVSEETVPEVLEETVPEVPAETVPEVLEETVPEVPEETVPEVPEEIVPEVLEETVPEVPEETVPEVPEETVPEVSEETPSVVIIDEDLETEQRGGASPTSPATAAPDVVEEAVQDLAMELDQTDVATTEASEQPDEGSGLVSAAVDRTTVGVTAPPPVRYLTTPSMTTASHGRELVVFFSLRVTNMDFSEDLFNKTSSEYRSLENSLLDLMPYLQANLTGFKNLEILNFRKGSVVVNSKMKFTKSVPYNVTEAVHCVLEEFCSAAANKLHIHIDTHSLDVEPADRADACKFLACDDFSRCVVNRRTREARCLCEPGFLSVDGLPCQSRCVVQPDFCRGGGACHIIAGRGAVCR</sequence>
<feature type="domain" description="SEA" evidence="18">
    <location>
        <begin position="703"/>
        <end position="815"/>
    </location>
</feature>
<dbReference type="Proteomes" id="UP000694558">
    <property type="component" value="Chromosome 20"/>
</dbReference>
<organism evidence="19 20">
    <name type="scientific">Scophthalmus maximus</name>
    <name type="common">Turbot</name>
    <name type="synonym">Psetta maxima</name>
    <dbReference type="NCBI Taxonomy" id="52904"/>
    <lineage>
        <taxon>Eukaryota</taxon>
        <taxon>Metazoa</taxon>
        <taxon>Chordata</taxon>
        <taxon>Craniata</taxon>
        <taxon>Vertebrata</taxon>
        <taxon>Euteleostomi</taxon>
        <taxon>Actinopterygii</taxon>
        <taxon>Neopterygii</taxon>
        <taxon>Teleostei</taxon>
        <taxon>Neoteleostei</taxon>
        <taxon>Acanthomorphata</taxon>
        <taxon>Carangaria</taxon>
        <taxon>Pleuronectiformes</taxon>
        <taxon>Pleuronectoidei</taxon>
        <taxon>Scophthalmidae</taxon>
        <taxon>Scophthalmus</taxon>
    </lineage>
</organism>
<evidence type="ECO:0000256" key="2">
    <source>
        <dbReference type="ARBA" id="ARBA00004504"/>
    </source>
</evidence>
<feature type="region of interest" description="Disordered" evidence="17">
    <location>
        <begin position="426"/>
        <end position="517"/>
    </location>
</feature>
<feature type="region of interest" description="Disordered" evidence="17">
    <location>
        <begin position="584"/>
        <end position="607"/>
    </location>
</feature>
<evidence type="ECO:0000259" key="18">
    <source>
        <dbReference type="PROSITE" id="PS50024"/>
    </source>
</evidence>
<evidence type="ECO:0000256" key="10">
    <source>
        <dbReference type="ARBA" id="ARBA00023170"/>
    </source>
</evidence>
<comment type="function">
    <text evidence="16">Chondroitin sulfate-, heparin- and hyaluronan-binding protein. May serve to form a basic macromolecular scaffold comprising the insoluble interphotoreceptor matrix.</text>
</comment>
<dbReference type="PROSITE" id="PS50024">
    <property type="entry name" value="SEA"/>
    <property type="match status" value="1"/>
</dbReference>
<keyword evidence="12" id="KW-0966">Cell projection</keyword>
<evidence type="ECO:0000256" key="8">
    <source>
        <dbReference type="ARBA" id="ARBA00022737"/>
    </source>
</evidence>
<dbReference type="SMART" id="SM00200">
    <property type="entry name" value="SEA"/>
    <property type="match status" value="1"/>
</dbReference>
<evidence type="ECO:0000256" key="9">
    <source>
        <dbReference type="ARBA" id="ARBA00022981"/>
    </source>
</evidence>
<dbReference type="GeneTree" id="ENSGT00530000063503"/>
<evidence type="ECO:0000256" key="15">
    <source>
        <dbReference type="ARBA" id="ARBA00042018"/>
    </source>
</evidence>
<evidence type="ECO:0000313" key="19">
    <source>
        <dbReference type="Ensembl" id="ENSSMAP00000062015.1"/>
    </source>
</evidence>
<dbReference type="GO" id="GO:0001750">
    <property type="term" value="C:photoreceptor outer segment"/>
    <property type="evidence" value="ECO:0007669"/>
    <property type="project" value="UniProtKB-SubCell"/>
</dbReference>
<dbReference type="InterPro" id="IPR036364">
    <property type="entry name" value="SEA_dom_sf"/>
</dbReference>
<keyword evidence="10" id="KW-0675">Receptor</keyword>
<dbReference type="PANTHER" id="PTHR12199">
    <property type="entry name" value="INTERPHOTORECEPTOR MATRIX PROTEOGLYCAN"/>
    <property type="match status" value="1"/>
</dbReference>
<dbReference type="InterPro" id="IPR000742">
    <property type="entry name" value="EGF"/>
</dbReference>
<feature type="region of interest" description="Disordered" evidence="17">
    <location>
        <begin position="391"/>
        <end position="413"/>
    </location>
</feature>
<protein>
    <recommendedName>
        <fullName evidence="14">Interphotoreceptor matrix proteoglycan 1</fullName>
    </recommendedName>
    <alternativeName>
        <fullName evidence="15">Sialoprotein associated with cones and rods</fullName>
    </alternativeName>
</protein>
<dbReference type="Pfam" id="PF01390">
    <property type="entry name" value="SEA"/>
    <property type="match status" value="1"/>
</dbReference>
<evidence type="ECO:0000256" key="13">
    <source>
        <dbReference type="ARBA" id="ARBA00023290"/>
    </source>
</evidence>
<evidence type="ECO:0000256" key="1">
    <source>
        <dbReference type="ARBA" id="ARBA00004437"/>
    </source>
</evidence>
<feature type="compositionally biased region" description="Acidic residues" evidence="17">
    <location>
        <begin position="584"/>
        <end position="606"/>
    </location>
</feature>
<evidence type="ECO:0000256" key="3">
    <source>
        <dbReference type="ARBA" id="ARBA00004593"/>
    </source>
</evidence>
<name>A0A8D3DR56_SCOMX</name>
<evidence type="ECO:0000256" key="12">
    <source>
        <dbReference type="ARBA" id="ARBA00023273"/>
    </source>
</evidence>
<keyword evidence="13" id="KW-0373">Hyaluronic acid</keyword>
<evidence type="ECO:0000256" key="16">
    <source>
        <dbReference type="ARBA" id="ARBA00045407"/>
    </source>
</evidence>
<keyword evidence="7" id="KW-0732">Signal</keyword>
<gene>
    <name evidence="19" type="primary">IMPG1</name>
</gene>
<comment type="subcellular location">
    <subcellularLocation>
        <location evidence="2">Cell projection</location>
        <location evidence="2">Cilium</location>
        <location evidence="2">Photoreceptor outer segment</location>
    </subcellularLocation>
    <subcellularLocation>
        <location evidence="1">Photoreceptor inner segment</location>
    </subcellularLocation>
    <subcellularLocation>
        <location evidence="3">Secreted</location>
        <location evidence="3">Extracellular space</location>
        <location evidence="3">Extracellular matrix</location>
        <location evidence="3">Interphotoreceptor matrix</location>
    </subcellularLocation>
</comment>
<evidence type="ECO:0000256" key="7">
    <source>
        <dbReference type="ARBA" id="ARBA00022729"/>
    </source>
</evidence>
<keyword evidence="11" id="KW-0325">Glycoprotein</keyword>
<evidence type="ECO:0000256" key="4">
    <source>
        <dbReference type="ARBA" id="ARBA00022525"/>
    </source>
</evidence>
<keyword evidence="9" id="KW-0730">Sialic acid</keyword>
<evidence type="ECO:0000256" key="6">
    <source>
        <dbReference type="ARBA" id="ARBA00022674"/>
    </source>
</evidence>
<reference evidence="19" key="2">
    <citation type="submission" date="2025-08" db="UniProtKB">
        <authorList>
            <consortium name="Ensembl"/>
        </authorList>
    </citation>
    <scope>IDENTIFICATION</scope>
</reference>
<dbReference type="GO" id="GO:0007601">
    <property type="term" value="P:visual perception"/>
    <property type="evidence" value="ECO:0007669"/>
    <property type="project" value="InterPro"/>
</dbReference>
<dbReference type="GO" id="GO:0033165">
    <property type="term" value="C:interphotoreceptor matrix"/>
    <property type="evidence" value="ECO:0007669"/>
    <property type="project" value="UniProtKB-SubCell"/>
</dbReference>
<evidence type="ECO:0000256" key="14">
    <source>
        <dbReference type="ARBA" id="ARBA00040753"/>
    </source>
</evidence>
<evidence type="ECO:0000313" key="20">
    <source>
        <dbReference type="Proteomes" id="UP000694558"/>
    </source>
</evidence>
<keyword evidence="4" id="KW-0964">Secreted</keyword>
<dbReference type="SUPFAM" id="SSF82671">
    <property type="entry name" value="SEA domain"/>
    <property type="match status" value="1"/>
</dbReference>
<keyword evidence="5" id="KW-0272">Extracellular matrix</keyword>
<keyword evidence="8" id="KW-0677">Repeat</keyword>
<dbReference type="Ensembl" id="ENSSMAT00000077850.1">
    <property type="protein sequence ID" value="ENSSMAP00000062015.1"/>
    <property type="gene ID" value="ENSSMAG00000009003.2"/>
</dbReference>
<dbReference type="GO" id="GO:0001917">
    <property type="term" value="C:photoreceptor inner segment"/>
    <property type="evidence" value="ECO:0007669"/>
    <property type="project" value="UniProtKB-SubCell"/>
</dbReference>
<evidence type="ECO:0000256" key="5">
    <source>
        <dbReference type="ARBA" id="ARBA00022530"/>
    </source>
</evidence>
<dbReference type="PROSITE" id="PS01186">
    <property type="entry name" value="EGF_2"/>
    <property type="match status" value="1"/>
</dbReference>
<dbReference type="InterPro" id="IPR000082">
    <property type="entry name" value="SEA_dom"/>
</dbReference>
<evidence type="ECO:0000256" key="11">
    <source>
        <dbReference type="ARBA" id="ARBA00023180"/>
    </source>
</evidence>
<dbReference type="GO" id="GO:0005540">
    <property type="term" value="F:hyaluronic acid binding"/>
    <property type="evidence" value="ECO:0007669"/>
    <property type="project" value="UniProtKB-KW"/>
</dbReference>
<dbReference type="AlphaFoldDB" id="A0A8D3DR56"/>
<dbReference type="InterPro" id="IPR039861">
    <property type="entry name" value="IMPG"/>
</dbReference>
<dbReference type="Gene3D" id="3.30.70.960">
    <property type="entry name" value="SEA domain"/>
    <property type="match status" value="1"/>
</dbReference>
<dbReference type="GO" id="GO:0008201">
    <property type="term" value="F:heparin binding"/>
    <property type="evidence" value="ECO:0007669"/>
    <property type="project" value="UniProtKB-KW"/>
</dbReference>
<keyword evidence="6" id="KW-0358">Heparin-binding</keyword>
<dbReference type="PANTHER" id="PTHR12199:SF3">
    <property type="entry name" value="INTERPHOTORECEPTOR MATRIX PROTEOGLYCAN 1"/>
    <property type="match status" value="1"/>
</dbReference>
<proteinExistence type="predicted"/>
<reference evidence="19" key="1">
    <citation type="submission" date="2023-05" db="EMBL/GenBank/DDBJ databases">
        <title>High-quality long-read genome of Scophthalmus maximus.</title>
        <authorList>
            <person name="Lien S."/>
            <person name="Martinez P."/>
        </authorList>
    </citation>
    <scope>NUCLEOTIDE SEQUENCE [LARGE SCALE GENOMIC DNA]</scope>
</reference>
<accession>A0A8D3DR56</accession>
<evidence type="ECO:0000256" key="17">
    <source>
        <dbReference type="SAM" id="MobiDB-lite"/>
    </source>
</evidence>